<dbReference type="VEuPathDB" id="FungiDB:MPH_12690"/>
<evidence type="ECO:0000313" key="2">
    <source>
        <dbReference type="EMBL" id="EKG10240.1"/>
    </source>
</evidence>
<dbReference type="Proteomes" id="UP000007129">
    <property type="component" value="Unassembled WGS sequence"/>
</dbReference>
<keyword evidence="1" id="KW-0472">Membrane</keyword>
<organism evidence="2 3">
    <name type="scientific">Macrophomina phaseolina (strain MS6)</name>
    <name type="common">Charcoal rot fungus</name>
    <dbReference type="NCBI Taxonomy" id="1126212"/>
    <lineage>
        <taxon>Eukaryota</taxon>
        <taxon>Fungi</taxon>
        <taxon>Dikarya</taxon>
        <taxon>Ascomycota</taxon>
        <taxon>Pezizomycotina</taxon>
        <taxon>Dothideomycetes</taxon>
        <taxon>Dothideomycetes incertae sedis</taxon>
        <taxon>Botryosphaeriales</taxon>
        <taxon>Botryosphaeriaceae</taxon>
        <taxon>Macrophomina</taxon>
    </lineage>
</organism>
<evidence type="ECO:0000313" key="3">
    <source>
        <dbReference type="Proteomes" id="UP000007129"/>
    </source>
</evidence>
<reference evidence="2 3" key="1">
    <citation type="journal article" date="2012" name="BMC Genomics">
        <title>Tools to kill: Genome of one of the most destructive plant pathogenic fungi Macrophomina phaseolina.</title>
        <authorList>
            <person name="Islam M.S."/>
            <person name="Haque M.S."/>
            <person name="Islam M.M."/>
            <person name="Emdad E.M."/>
            <person name="Halim A."/>
            <person name="Hossen Q.M.M."/>
            <person name="Hossain M.Z."/>
            <person name="Ahmed B."/>
            <person name="Rahim S."/>
            <person name="Rahman M.S."/>
            <person name="Alam M.M."/>
            <person name="Hou S."/>
            <person name="Wan X."/>
            <person name="Saito J.A."/>
            <person name="Alam M."/>
        </authorList>
    </citation>
    <scope>NUCLEOTIDE SEQUENCE [LARGE SCALE GENOMIC DNA]</scope>
    <source>
        <strain evidence="2 3">MS6</strain>
    </source>
</reference>
<dbReference type="InParanoid" id="K2S0J1"/>
<dbReference type="EMBL" id="AHHD01000525">
    <property type="protein sequence ID" value="EKG10240.1"/>
    <property type="molecule type" value="Genomic_DNA"/>
</dbReference>
<comment type="caution">
    <text evidence="2">The sequence shown here is derived from an EMBL/GenBank/DDBJ whole genome shotgun (WGS) entry which is preliminary data.</text>
</comment>
<dbReference type="HOGENOM" id="CLU_1190116_0_0_1"/>
<protein>
    <submittedName>
        <fullName evidence="2">Uncharacterized protein</fullName>
    </submittedName>
</protein>
<keyword evidence="1" id="KW-1133">Transmembrane helix</keyword>
<evidence type="ECO:0000256" key="1">
    <source>
        <dbReference type="SAM" id="Phobius"/>
    </source>
</evidence>
<gene>
    <name evidence="2" type="ORF">MPH_12690</name>
</gene>
<sequence>MLLIAYPTYAVLTLLVHHRAVRRARLAPALPTVTAPFPLAHPLWTVIGRYLRPVCMALLPARWCTWVRIAKVGWPFEEGRRVHEDVWREKGEGQVDMAGSFLSVSVSGWEVVVCDEVAVMEVLKRRDVFIKPEELYGEWFLFVSLSVCLSILYYLFYCTQIWAASTAHGSFCSAFVLEKWTRRSQIARGRGCKAWSSFNKAKEDRTYAQLPLPATRRSQACMYKGKPSGPAKI</sequence>
<proteinExistence type="predicted"/>
<accession>K2S0J1</accession>
<feature type="transmembrane region" description="Helical" evidence="1">
    <location>
        <begin position="135"/>
        <end position="155"/>
    </location>
</feature>
<name>K2S0J1_MACPH</name>
<dbReference type="AlphaFoldDB" id="K2S0J1"/>
<keyword evidence="1" id="KW-0812">Transmembrane</keyword>